<gene>
    <name evidence="1" type="ORF">S01H1_20395</name>
</gene>
<reference evidence="1" key="1">
    <citation type="journal article" date="2014" name="Front. Microbiol.">
        <title>High frequency of phylogenetically diverse reductive dehalogenase-homologous genes in deep subseafloor sedimentary metagenomes.</title>
        <authorList>
            <person name="Kawai M."/>
            <person name="Futagami T."/>
            <person name="Toyoda A."/>
            <person name="Takaki Y."/>
            <person name="Nishi S."/>
            <person name="Hori S."/>
            <person name="Arai W."/>
            <person name="Tsubouchi T."/>
            <person name="Morono Y."/>
            <person name="Uchiyama I."/>
            <person name="Ito T."/>
            <person name="Fujiyama A."/>
            <person name="Inagaki F."/>
            <person name="Takami H."/>
        </authorList>
    </citation>
    <scope>NUCLEOTIDE SEQUENCE</scope>
    <source>
        <strain evidence="1">Expedition CK06-06</strain>
    </source>
</reference>
<evidence type="ECO:0000313" key="1">
    <source>
        <dbReference type="EMBL" id="GAF99371.1"/>
    </source>
</evidence>
<sequence>LLNVLCEKGVSELKTFTPRKMLTDLLSNERYDILDQDLIEYYYNELA</sequence>
<protein>
    <submittedName>
        <fullName evidence="1">Uncharacterized protein</fullName>
    </submittedName>
</protein>
<dbReference type="EMBL" id="BARS01011154">
    <property type="protein sequence ID" value="GAF99371.1"/>
    <property type="molecule type" value="Genomic_DNA"/>
</dbReference>
<accession>X0UJA0</accession>
<feature type="non-terminal residue" evidence="1">
    <location>
        <position position="1"/>
    </location>
</feature>
<name>X0UJA0_9ZZZZ</name>
<comment type="caution">
    <text evidence="1">The sequence shown here is derived from an EMBL/GenBank/DDBJ whole genome shotgun (WGS) entry which is preliminary data.</text>
</comment>
<proteinExistence type="predicted"/>
<dbReference type="AlphaFoldDB" id="X0UJA0"/>
<organism evidence="1">
    <name type="scientific">marine sediment metagenome</name>
    <dbReference type="NCBI Taxonomy" id="412755"/>
    <lineage>
        <taxon>unclassified sequences</taxon>
        <taxon>metagenomes</taxon>
        <taxon>ecological metagenomes</taxon>
    </lineage>
</organism>